<dbReference type="PANTHER" id="PTHR33697:SF1">
    <property type="entry name" value="TUDOR_PWWP_MBT SUPERFAMILY PROTEIN"/>
    <property type="match status" value="1"/>
</dbReference>
<dbReference type="CDD" id="cd05162">
    <property type="entry name" value="PWWP"/>
    <property type="match status" value="1"/>
</dbReference>
<feature type="region of interest" description="Disordered" evidence="1">
    <location>
        <begin position="536"/>
        <end position="595"/>
    </location>
</feature>
<reference evidence="3" key="1">
    <citation type="journal article" date="2022" name="Cell">
        <title>Repeat-based holocentromeres influence genome architecture and karyotype evolution.</title>
        <authorList>
            <person name="Hofstatter P.G."/>
            <person name="Thangavel G."/>
            <person name="Lux T."/>
            <person name="Neumann P."/>
            <person name="Vondrak T."/>
            <person name="Novak P."/>
            <person name="Zhang M."/>
            <person name="Costa L."/>
            <person name="Castellani M."/>
            <person name="Scott A."/>
            <person name="Toegelov H."/>
            <person name="Fuchs J."/>
            <person name="Mata-Sucre Y."/>
            <person name="Dias Y."/>
            <person name="Vanzela A.L.L."/>
            <person name="Huettel B."/>
            <person name="Almeida C.C.S."/>
            <person name="Simkova H."/>
            <person name="Souza G."/>
            <person name="Pedrosa-Harand A."/>
            <person name="Macas J."/>
            <person name="Mayer K.F.X."/>
            <person name="Houben A."/>
            <person name="Marques A."/>
        </authorList>
    </citation>
    <scope>NUCLEOTIDE SEQUENCE</scope>
    <source>
        <strain evidence="3">RhyBre1mFocal</strain>
    </source>
</reference>
<dbReference type="InterPro" id="IPR000313">
    <property type="entry name" value="PWWP_dom"/>
</dbReference>
<evidence type="ECO:0000256" key="1">
    <source>
        <dbReference type="SAM" id="MobiDB-lite"/>
    </source>
</evidence>
<proteinExistence type="predicted"/>
<dbReference type="PROSITE" id="PS50812">
    <property type="entry name" value="PWWP"/>
    <property type="match status" value="1"/>
</dbReference>
<dbReference type="PANTHER" id="PTHR33697">
    <property type="entry name" value="T17B22.17 PROTEIN-RELATED"/>
    <property type="match status" value="1"/>
</dbReference>
<dbReference type="OrthoDB" id="607790at2759"/>
<name>A0A9Q0C5U3_9POAL</name>
<dbReference type="Pfam" id="PF00855">
    <property type="entry name" value="PWWP"/>
    <property type="match status" value="1"/>
</dbReference>
<comment type="caution">
    <text evidence="3">The sequence shown here is derived from an EMBL/GenBank/DDBJ whole genome shotgun (WGS) entry which is preliminary data.</text>
</comment>
<dbReference type="Proteomes" id="UP001151287">
    <property type="component" value="Unassembled WGS sequence"/>
</dbReference>
<dbReference type="InterPro" id="IPR044679">
    <property type="entry name" value="PWWP2-like"/>
</dbReference>
<feature type="compositionally biased region" description="Polar residues" evidence="1">
    <location>
        <begin position="140"/>
        <end position="150"/>
    </location>
</feature>
<keyword evidence="4" id="KW-1185">Reference proteome</keyword>
<feature type="region of interest" description="Disordered" evidence="1">
    <location>
        <begin position="403"/>
        <end position="432"/>
    </location>
</feature>
<dbReference type="AlphaFoldDB" id="A0A9Q0C5U3"/>
<feature type="compositionally biased region" description="Low complexity" evidence="1">
    <location>
        <begin position="576"/>
        <end position="593"/>
    </location>
</feature>
<dbReference type="SUPFAM" id="SSF63748">
    <property type="entry name" value="Tudor/PWWP/MBT"/>
    <property type="match status" value="1"/>
</dbReference>
<organism evidence="3 4">
    <name type="scientific">Rhynchospora breviuscula</name>
    <dbReference type="NCBI Taxonomy" id="2022672"/>
    <lineage>
        <taxon>Eukaryota</taxon>
        <taxon>Viridiplantae</taxon>
        <taxon>Streptophyta</taxon>
        <taxon>Embryophyta</taxon>
        <taxon>Tracheophyta</taxon>
        <taxon>Spermatophyta</taxon>
        <taxon>Magnoliopsida</taxon>
        <taxon>Liliopsida</taxon>
        <taxon>Poales</taxon>
        <taxon>Cyperaceae</taxon>
        <taxon>Cyperoideae</taxon>
        <taxon>Rhynchosporeae</taxon>
        <taxon>Rhynchospora</taxon>
    </lineage>
</organism>
<evidence type="ECO:0000259" key="2">
    <source>
        <dbReference type="PROSITE" id="PS50812"/>
    </source>
</evidence>
<evidence type="ECO:0000313" key="4">
    <source>
        <dbReference type="Proteomes" id="UP001151287"/>
    </source>
</evidence>
<dbReference type="Gene3D" id="2.30.30.140">
    <property type="match status" value="1"/>
</dbReference>
<feature type="compositionally biased region" description="Basic residues" evidence="1">
    <location>
        <begin position="565"/>
        <end position="575"/>
    </location>
</feature>
<protein>
    <recommendedName>
        <fullName evidence="2">PWWP domain-containing protein</fullName>
    </recommendedName>
</protein>
<dbReference type="EMBL" id="JAMQYH010000005">
    <property type="protein sequence ID" value="KAJ1687813.1"/>
    <property type="molecule type" value="Genomic_DNA"/>
</dbReference>
<sequence length="652" mass="72003">MSSCDEKGDASMADDDWTPIEDRSPGTLVWVRRRNGSWWPGRILPKEEVPSKLRKPQRSGVPIKLLGREDGNIDYYNLDKSRRVKLFRCGEYDDCIEKAKVHGSQKHAKKYPNQGKYVRREDAILHALEIERSAVRLTATGPSTSSSKPKQINGLKKKPSCSTHKKAAGGRHLASKKKVKNPNDSEEDVKTEGMLRMRDLTEIGSEVLPSKKKSESQELALVKPNLVNGMNFQFGGVGSFGMSTSNSLTTKKKRSNMAQAYENMRKKQKSVPLSEICDGTRVIIPSYCDWVGPKVSNKYYLMDSGMNNKGPDSSETSSHSTCNGRDLESGGALGAVVEHASSDGFFNVPLVMGDFYEGDLAPFSSCTSDKAGMFMLGWKTTNSNHETSNSQHNRIPAAGILGRRKQSHEDSDAADIPFPESTESETNKSMDAKLDLHSDSDDTIAEMEVTNSGCNNDMLSLVDSPVSDVQYETVKPLKSISMEPTLYEVEMQVEASYKGPRVPLVSLMSKLNGKAIVGHPISVKVLKDGSTLSLISRREHHRPSTSSISQLLKRDEKVSSGQRKGASHKSSKPWKKMVVGNSSNGNSTNKKVGFSPRKMRRLSSITIDNKERGERKLLVEKVGGPRVACVPLRLVFSRINEALKFSSRLENP</sequence>
<feature type="compositionally biased region" description="Basic residues" evidence="1">
    <location>
        <begin position="155"/>
        <end position="180"/>
    </location>
</feature>
<gene>
    <name evidence="3" type="ORF">LUZ63_019203</name>
</gene>
<evidence type="ECO:0000313" key="3">
    <source>
        <dbReference type="EMBL" id="KAJ1687813.1"/>
    </source>
</evidence>
<feature type="domain" description="PWWP" evidence="2">
    <location>
        <begin position="25"/>
        <end position="89"/>
    </location>
</feature>
<feature type="region of interest" description="Disordered" evidence="1">
    <location>
        <begin position="139"/>
        <end position="189"/>
    </location>
</feature>
<accession>A0A9Q0C5U3</accession>
<feature type="region of interest" description="Disordered" evidence="1">
    <location>
        <begin position="1"/>
        <end position="23"/>
    </location>
</feature>